<evidence type="ECO:0000313" key="1">
    <source>
        <dbReference type="EMBL" id="JAD69132.1"/>
    </source>
</evidence>
<organism evidence="1">
    <name type="scientific">Arundo donax</name>
    <name type="common">Giant reed</name>
    <name type="synonym">Donax arundinaceus</name>
    <dbReference type="NCBI Taxonomy" id="35708"/>
    <lineage>
        <taxon>Eukaryota</taxon>
        <taxon>Viridiplantae</taxon>
        <taxon>Streptophyta</taxon>
        <taxon>Embryophyta</taxon>
        <taxon>Tracheophyta</taxon>
        <taxon>Spermatophyta</taxon>
        <taxon>Magnoliopsida</taxon>
        <taxon>Liliopsida</taxon>
        <taxon>Poales</taxon>
        <taxon>Poaceae</taxon>
        <taxon>PACMAD clade</taxon>
        <taxon>Arundinoideae</taxon>
        <taxon>Arundineae</taxon>
        <taxon>Arundo</taxon>
    </lineage>
</organism>
<accession>A0A0A9CCD0</accession>
<name>A0A0A9CCD0_ARUDO</name>
<sequence length="40" mass="4831">MVHLEDQKCCVFRQKVADTKLIEDRRRFLRLNCCSIDAEF</sequence>
<reference evidence="1" key="2">
    <citation type="journal article" date="2015" name="Data Brief">
        <title>Shoot transcriptome of the giant reed, Arundo donax.</title>
        <authorList>
            <person name="Barrero R.A."/>
            <person name="Guerrero F.D."/>
            <person name="Moolhuijzen P."/>
            <person name="Goolsby J.A."/>
            <person name="Tidwell J."/>
            <person name="Bellgard S.E."/>
            <person name="Bellgard M.I."/>
        </authorList>
    </citation>
    <scope>NUCLEOTIDE SEQUENCE</scope>
    <source>
        <tissue evidence="1">Shoot tissue taken approximately 20 cm above the soil surface</tissue>
    </source>
</reference>
<protein>
    <submittedName>
        <fullName evidence="1">Uncharacterized protein</fullName>
    </submittedName>
</protein>
<dbReference type="AlphaFoldDB" id="A0A0A9CCD0"/>
<reference evidence="1" key="1">
    <citation type="submission" date="2014-09" db="EMBL/GenBank/DDBJ databases">
        <authorList>
            <person name="Magalhaes I.L.F."/>
            <person name="Oliveira U."/>
            <person name="Santos F.R."/>
            <person name="Vidigal T.H.D.A."/>
            <person name="Brescovit A.D."/>
            <person name="Santos A.J."/>
        </authorList>
    </citation>
    <scope>NUCLEOTIDE SEQUENCE</scope>
    <source>
        <tissue evidence="1">Shoot tissue taken approximately 20 cm above the soil surface</tissue>
    </source>
</reference>
<proteinExistence type="predicted"/>
<dbReference type="EMBL" id="GBRH01228763">
    <property type="protein sequence ID" value="JAD69132.1"/>
    <property type="molecule type" value="Transcribed_RNA"/>
</dbReference>